<name>A0ABP7IQH1_9PSEU</name>
<reference evidence="3" key="1">
    <citation type="journal article" date="2019" name="Int. J. Syst. Evol. Microbiol.">
        <title>The Global Catalogue of Microorganisms (GCM) 10K type strain sequencing project: providing services to taxonomists for standard genome sequencing and annotation.</title>
        <authorList>
            <consortium name="The Broad Institute Genomics Platform"/>
            <consortium name="The Broad Institute Genome Sequencing Center for Infectious Disease"/>
            <person name="Wu L."/>
            <person name="Ma J."/>
        </authorList>
    </citation>
    <scope>NUCLEOTIDE SEQUENCE [LARGE SCALE GENOMIC DNA]</scope>
    <source>
        <strain evidence="3">JCM 17017</strain>
    </source>
</reference>
<gene>
    <name evidence="2" type="ORF">GCM10022380_48660</name>
</gene>
<keyword evidence="3" id="KW-1185">Reference proteome</keyword>
<evidence type="ECO:0000313" key="3">
    <source>
        <dbReference type="Proteomes" id="UP001501624"/>
    </source>
</evidence>
<dbReference type="EMBL" id="BAABCM010000007">
    <property type="protein sequence ID" value="GAA3824095.1"/>
    <property type="molecule type" value="Genomic_DNA"/>
</dbReference>
<sequence>MPGMNIIEEHRSTLRAGNTTFSIEVTALPGGGRDALADRLVIRVGAAGAEGEPVADGQIEVAAGAAATLGSVLSETLRHHAALADPGGRRGRDRPAGQGKPWTPELDAQLERRWIAGESVADIARELARSPGGIRARLPRVGCDPERRGEYLPDPPSMRPAPEGSGDAA</sequence>
<evidence type="ECO:0000256" key="1">
    <source>
        <dbReference type="SAM" id="MobiDB-lite"/>
    </source>
</evidence>
<proteinExistence type="predicted"/>
<protein>
    <recommendedName>
        <fullName evidence="4">Helix-turn-helix domain containing protein</fullName>
    </recommendedName>
</protein>
<evidence type="ECO:0000313" key="2">
    <source>
        <dbReference type="EMBL" id="GAA3824095.1"/>
    </source>
</evidence>
<feature type="region of interest" description="Disordered" evidence="1">
    <location>
        <begin position="81"/>
        <end position="106"/>
    </location>
</feature>
<evidence type="ECO:0008006" key="4">
    <source>
        <dbReference type="Google" id="ProtNLM"/>
    </source>
</evidence>
<organism evidence="2 3">
    <name type="scientific">Amycolatopsis tucumanensis</name>
    <dbReference type="NCBI Taxonomy" id="401106"/>
    <lineage>
        <taxon>Bacteria</taxon>
        <taxon>Bacillati</taxon>
        <taxon>Actinomycetota</taxon>
        <taxon>Actinomycetes</taxon>
        <taxon>Pseudonocardiales</taxon>
        <taxon>Pseudonocardiaceae</taxon>
        <taxon>Amycolatopsis</taxon>
    </lineage>
</organism>
<dbReference type="Proteomes" id="UP001501624">
    <property type="component" value="Unassembled WGS sequence"/>
</dbReference>
<feature type="region of interest" description="Disordered" evidence="1">
    <location>
        <begin position="129"/>
        <end position="169"/>
    </location>
</feature>
<comment type="caution">
    <text evidence="2">The sequence shown here is derived from an EMBL/GenBank/DDBJ whole genome shotgun (WGS) entry which is preliminary data.</text>
</comment>
<accession>A0ABP7IQH1</accession>